<dbReference type="Proteomes" id="UP000321570">
    <property type="component" value="Unassembled WGS sequence"/>
</dbReference>
<sequence>MSDFIPGGRGFPFIVVMMRDFTSHHGSIIPMSSSSPIRNSFSRSSIAFIAGFALGTVAGAFGVKYVSYLLSLNHRSDRLLRELESVQQNFGNRTVGSVAAEAIHDDDASDDEFFDAAGGFLRGIHLFFSSRNIYNESELSSSSDVYRFGLNSHFFSLVLWLKKI</sequence>
<protein>
    <submittedName>
        <fullName evidence="2">Uncharacterized protein</fullName>
    </submittedName>
</protein>
<name>A0A564YQE8_HYMDI</name>
<feature type="transmembrane region" description="Helical" evidence="1">
    <location>
        <begin position="46"/>
        <end position="71"/>
    </location>
</feature>
<reference evidence="2 3" key="1">
    <citation type="submission" date="2019-07" db="EMBL/GenBank/DDBJ databases">
        <authorList>
            <person name="Jastrzebski P J."/>
            <person name="Paukszto L."/>
            <person name="Jastrzebski P J."/>
        </authorList>
    </citation>
    <scope>NUCLEOTIDE SEQUENCE [LARGE SCALE GENOMIC DNA]</scope>
    <source>
        <strain evidence="2 3">WMS-il1</strain>
    </source>
</reference>
<dbReference type="EMBL" id="CABIJS010000321">
    <property type="protein sequence ID" value="VUZ48893.1"/>
    <property type="molecule type" value="Genomic_DNA"/>
</dbReference>
<keyword evidence="1" id="KW-1133">Transmembrane helix</keyword>
<dbReference type="AlphaFoldDB" id="A0A564YQE8"/>
<accession>A0A564YQE8</accession>
<gene>
    <name evidence="2" type="ORF">WMSIL1_LOCUS8121</name>
</gene>
<evidence type="ECO:0000256" key="1">
    <source>
        <dbReference type="SAM" id="Phobius"/>
    </source>
</evidence>
<organism evidence="2 3">
    <name type="scientific">Hymenolepis diminuta</name>
    <name type="common">Rat tapeworm</name>
    <dbReference type="NCBI Taxonomy" id="6216"/>
    <lineage>
        <taxon>Eukaryota</taxon>
        <taxon>Metazoa</taxon>
        <taxon>Spiralia</taxon>
        <taxon>Lophotrochozoa</taxon>
        <taxon>Platyhelminthes</taxon>
        <taxon>Cestoda</taxon>
        <taxon>Eucestoda</taxon>
        <taxon>Cyclophyllidea</taxon>
        <taxon>Hymenolepididae</taxon>
        <taxon>Hymenolepis</taxon>
    </lineage>
</organism>
<proteinExistence type="predicted"/>
<evidence type="ECO:0000313" key="3">
    <source>
        <dbReference type="Proteomes" id="UP000321570"/>
    </source>
</evidence>
<keyword evidence="3" id="KW-1185">Reference proteome</keyword>
<keyword evidence="1" id="KW-0472">Membrane</keyword>
<evidence type="ECO:0000313" key="2">
    <source>
        <dbReference type="EMBL" id="VUZ48893.1"/>
    </source>
</evidence>
<keyword evidence="1" id="KW-0812">Transmembrane</keyword>